<evidence type="ECO:0000256" key="1">
    <source>
        <dbReference type="ARBA" id="ARBA00004141"/>
    </source>
</evidence>
<accession>A0A7S3IE14</accession>
<gene>
    <name evidence="7" type="ORF">SINC0208_LOCUS1630</name>
</gene>
<name>A0A7S3IE14_9SPIT</name>
<keyword evidence="2 5" id="KW-0812">Transmembrane</keyword>
<feature type="transmembrane region" description="Helical" evidence="5">
    <location>
        <begin position="149"/>
        <end position="169"/>
    </location>
</feature>
<keyword evidence="3 5" id="KW-1133">Transmembrane helix</keyword>
<feature type="domain" description="EXS" evidence="6">
    <location>
        <begin position="35"/>
        <end position="238"/>
    </location>
</feature>
<dbReference type="GO" id="GO:0016020">
    <property type="term" value="C:membrane"/>
    <property type="evidence" value="ECO:0007669"/>
    <property type="project" value="UniProtKB-SubCell"/>
</dbReference>
<evidence type="ECO:0000259" key="6">
    <source>
        <dbReference type="PROSITE" id="PS51380"/>
    </source>
</evidence>
<reference evidence="7" key="1">
    <citation type="submission" date="2021-01" db="EMBL/GenBank/DDBJ databases">
        <authorList>
            <person name="Corre E."/>
            <person name="Pelletier E."/>
            <person name="Niang G."/>
            <person name="Scheremetjew M."/>
            <person name="Finn R."/>
            <person name="Kale V."/>
            <person name="Holt S."/>
            <person name="Cochrane G."/>
            <person name="Meng A."/>
            <person name="Brown T."/>
            <person name="Cohen L."/>
        </authorList>
    </citation>
    <scope>NUCLEOTIDE SEQUENCE</scope>
    <source>
        <strain evidence="7">S3</strain>
    </source>
</reference>
<dbReference type="InterPro" id="IPR004342">
    <property type="entry name" value="EXS_C"/>
</dbReference>
<evidence type="ECO:0000256" key="4">
    <source>
        <dbReference type="ARBA" id="ARBA00023136"/>
    </source>
</evidence>
<dbReference type="Pfam" id="PF03124">
    <property type="entry name" value="EXS"/>
    <property type="match status" value="1"/>
</dbReference>
<dbReference type="PANTHER" id="PTHR10783">
    <property type="entry name" value="XENOTROPIC AND POLYTROPIC RETROVIRUS RECEPTOR 1-RELATED"/>
    <property type="match status" value="1"/>
</dbReference>
<evidence type="ECO:0000313" key="7">
    <source>
        <dbReference type="EMBL" id="CAE0321049.1"/>
    </source>
</evidence>
<feature type="transmembrane region" description="Helical" evidence="5">
    <location>
        <begin position="39"/>
        <end position="57"/>
    </location>
</feature>
<organism evidence="7">
    <name type="scientific">Strombidium inclinatum</name>
    <dbReference type="NCBI Taxonomy" id="197538"/>
    <lineage>
        <taxon>Eukaryota</taxon>
        <taxon>Sar</taxon>
        <taxon>Alveolata</taxon>
        <taxon>Ciliophora</taxon>
        <taxon>Intramacronucleata</taxon>
        <taxon>Spirotrichea</taxon>
        <taxon>Oligotrichia</taxon>
        <taxon>Strombidiidae</taxon>
        <taxon>Strombidium</taxon>
    </lineage>
</organism>
<dbReference type="EMBL" id="HBIH01003785">
    <property type="protein sequence ID" value="CAE0321049.1"/>
    <property type="molecule type" value="Transcribed_RNA"/>
</dbReference>
<evidence type="ECO:0000256" key="5">
    <source>
        <dbReference type="SAM" id="Phobius"/>
    </source>
</evidence>
<comment type="subcellular location">
    <subcellularLocation>
        <location evidence="1">Membrane</location>
        <topology evidence="1">Multi-pass membrane protein</topology>
    </subcellularLocation>
</comment>
<feature type="transmembrane region" description="Helical" evidence="5">
    <location>
        <begin position="78"/>
        <end position="95"/>
    </location>
</feature>
<keyword evidence="4 5" id="KW-0472">Membrane</keyword>
<protein>
    <recommendedName>
        <fullName evidence="6">EXS domain-containing protein</fullName>
    </recommendedName>
</protein>
<evidence type="ECO:0000256" key="2">
    <source>
        <dbReference type="ARBA" id="ARBA00022692"/>
    </source>
</evidence>
<feature type="transmembrane region" description="Helical" evidence="5">
    <location>
        <begin position="107"/>
        <end position="128"/>
    </location>
</feature>
<proteinExistence type="predicted"/>
<dbReference type="AlphaFoldDB" id="A0A7S3IE14"/>
<evidence type="ECO:0000256" key="3">
    <source>
        <dbReference type="ARBA" id="ARBA00022989"/>
    </source>
</evidence>
<sequence>MADVITSMTGTLSDIGYTTYFFTSHDFWDDKYPSGHHRFLPKYLIIVSFLPFWFRFWQCLNKYHYTGLKAHLFNAGKYFSKLLPPLITAIFTSSSKKAGNDGFKLYIIFNTIATMYCMVWDYYMDWGLFRSKKSGRFGLRNQTKYNPRFYYFAMFTNFILRFWWVISIFNYPFLIDKENPMNTLQILTLASILAEGLRRTQWALIRVENEFYNNFEKYRTFPTIPNLFDEIDKQEKEG</sequence>
<dbReference type="PROSITE" id="PS51380">
    <property type="entry name" value="EXS"/>
    <property type="match status" value="1"/>
</dbReference>